<evidence type="ECO:0000256" key="2">
    <source>
        <dbReference type="ARBA" id="ARBA00022679"/>
    </source>
</evidence>
<feature type="transmembrane region" description="Helical" evidence="9">
    <location>
        <begin position="334"/>
        <end position="356"/>
    </location>
</feature>
<evidence type="ECO:0000313" key="11">
    <source>
        <dbReference type="Proteomes" id="UP000324585"/>
    </source>
</evidence>
<feature type="transmembrane region" description="Helical" evidence="9">
    <location>
        <begin position="223"/>
        <end position="240"/>
    </location>
</feature>
<feature type="region of interest" description="Disordered" evidence="8">
    <location>
        <begin position="1"/>
        <end position="21"/>
    </location>
</feature>
<dbReference type="InterPro" id="IPR044878">
    <property type="entry name" value="UbiA_sf"/>
</dbReference>
<keyword evidence="6 9" id="KW-0472">Membrane</keyword>
<dbReference type="CDD" id="cd13957">
    <property type="entry name" value="PT_UbiA_Cox10"/>
    <property type="match status" value="1"/>
</dbReference>
<evidence type="ECO:0000256" key="5">
    <source>
        <dbReference type="ARBA" id="ARBA00023133"/>
    </source>
</evidence>
<feature type="transmembrane region" description="Helical" evidence="9">
    <location>
        <begin position="300"/>
        <end position="322"/>
    </location>
</feature>
<accession>A0A5J4YLN0</accession>
<evidence type="ECO:0000313" key="10">
    <source>
        <dbReference type="EMBL" id="KAA8492389.1"/>
    </source>
</evidence>
<organism evidence="10 11">
    <name type="scientific">Porphyridium purpureum</name>
    <name type="common">Red alga</name>
    <name type="synonym">Porphyridium cruentum</name>
    <dbReference type="NCBI Taxonomy" id="35688"/>
    <lineage>
        <taxon>Eukaryota</taxon>
        <taxon>Rhodophyta</taxon>
        <taxon>Bangiophyceae</taxon>
        <taxon>Porphyridiales</taxon>
        <taxon>Porphyridiaceae</taxon>
        <taxon>Porphyridium</taxon>
    </lineage>
</organism>
<dbReference type="Gene3D" id="1.10.357.140">
    <property type="entry name" value="UbiA prenyltransferase"/>
    <property type="match status" value="1"/>
</dbReference>
<dbReference type="GO" id="GO:0016020">
    <property type="term" value="C:membrane"/>
    <property type="evidence" value="ECO:0007669"/>
    <property type="project" value="UniProtKB-SubCell"/>
</dbReference>
<dbReference type="EMBL" id="VRMN01000009">
    <property type="protein sequence ID" value="KAA8492389.1"/>
    <property type="molecule type" value="Genomic_DNA"/>
</dbReference>
<gene>
    <name evidence="10" type="ORF">FVE85_7896</name>
</gene>
<keyword evidence="4 9" id="KW-1133">Transmembrane helix</keyword>
<name>A0A5J4YLN0_PORPP</name>
<dbReference type="GO" id="GO:0008495">
    <property type="term" value="F:protoheme IX farnesyltransferase activity"/>
    <property type="evidence" value="ECO:0007669"/>
    <property type="project" value="InterPro"/>
</dbReference>
<dbReference type="OMA" id="FMAISYK"/>
<comment type="subcellular location">
    <subcellularLocation>
        <location evidence="1">Membrane</location>
        <topology evidence="1">Multi-pass membrane protein</topology>
    </subcellularLocation>
</comment>
<evidence type="ECO:0000256" key="8">
    <source>
        <dbReference type="SAM" id="MobiDB-lite"/>
    </source>
</evidence>
<feature type="transmembrane region" description="Helical" evidence="9">
    <location>
        <begin position="368"/>
        <end position="388"/>
    </location>
</feature>
<evidence type="ECO:0000256" key="7">
    <source>
        <dbReference type="ARBA" id="ARBA00030253"/>
    </source>
</evidence>
<keyword evidence="5" id="KW-0350">Heme biosynthesis</keyword>
<keyword evidence="3 9" id="KW-0812">Transmembrane</keyword>
<dbReference type="InterPro" id="IPR000537">
    <property type="entry name" value="UbiA_prenyltransferase"/>
</dbReference>
<dbReference type="AlphaFoldDB" id="A0A5J4YLN0"/>
<dbReference type="Pfam" id="PF01040">
    <property type="entry name" value="UbiA"/>
    <property type="match status" value="1"/>
</dbReference>
<evidence type="ECO:0000256" key="9">
    <source>
        <dbReference type="SAM" id="Phobius"/>
    </source>
</evidence>
<dbReference type="OrthoDB" id="5211at2759"/>
<evidence type="ECO:0000256" key="4">
    <source>
        <dbReference type="ARBA" id="ARBA00022989"/>
    </source>
</evidence>
<feature type="transmembrane region" description="Helical" evidence="9">
    <location>
        <begin position="195"/>
        <end position="217"/>
    </location>
</feature>
<reference evidence="11" key="1">
    <citation type="journal article" date="2019" name="Nat. Commun.">
        <title>Expansion of phycobilisome linker gene families in mesophilic red algae.</title>
        <authorList>
            <person name="Lee J."/>
            <person name="Kim D."/>
            <person name="Bhattacharya D."/>
            <person name="Yoon H.S."/>
        </authorList>
    </citation>
    <scope>NUCLEOTIDE SEQUENCE [LARGE SCALE GENOMIC DNA]</scope>
    <source>
        <strain evidence="11">CCMP 1328</strain>
    </source>
</reference>
<dbReference type="PANTHER" id="PTHR43448">
    <property type="entry name" value="PROTOHEME IX FARNESYLTRANSFERASE, MITOCHONDRIAL"/>
    <property type="match status" value="1"/>
</dbReference>
<dbReference type="GO" id="GO:0006784">
    <property type="term" value="P:heme A biosynthetic process"/>
    <property type="evidence" value="ECO:0007669"/>
    <property type="project" value="TreeGrafter"/>
</dbReference>
<proteinExistence type="predicted"/>
<sequence length="502" mass="53753">MSMIRRAARGVPWDTPGGLQRGFQVPRHGPRSHLQRALTQGVGRCAPAAATEAAQSGAAALGLRWSGGCSRKEAGQSVSAMVAHAMRAVKELSKYKLSALVTFTAGVGFAVRCDLSDGVDVRIERSCDCLYCRVKARTKILLVTAKQEFPHAAQLLGGTFLAAAAANTLNQMYEVRSDAKMVRTRLRPLPSGRIGLLHAGAFALVSGVSSVALLYYSSGKECAALGLANIFLYAGVYTPLKAIHPVNTFVGAIVGAIPPLMGWCAAAYHASGSKSDLIHGQLGKPGVIARPFESIREHGALILAGVLTLWQIPHFHALAFLLRQDYAAGGIRMLAVSSPVLNARLSLACAALMLPWGFLAEKSGMVSSPFGVCSLALNAWLVYAASRFCMRPHDVMRARILFHSSITYLPLVLLLLVGLRRLENDAVALGAQIRIPQRIQNSSGDHFRALEPRGLTFVENGLQVEYVMPLYADVSHVPFPFLPLPAAPVAVVERPVRANARA</sequence>
<dbReference type="GO" id="GO:0005739">
    <property type="term" value="C:mitochondrion"/>
    <property type="evidence" value="ECO:0007669"/>
    <property type="project" value="TreeGrafter"/>
</dbReference>
<comment type="caution">
    <text evidence="10">The sequence shown here is derived from an EMBL/GenBank/DDBJ whole genome shotgun (WGS) entry which is preliminary data.</text>
</comment>
<evidence type="ECO:0000256" key="3">
    <source>
        <dbReference type="ARBA" id="ARBA00022692"/>
    </source>
</evidence>
<evidence type="ECO:0000256" key="1">
    <source>
        <dbReference type="ARBA" id="ARBA00004141"/>
    </source>
</evidence>
<evidence type="ECO:0000256" key="6">
    <source>
        <dbReference type="ARBA" id="ARBA00023136"/>
    </source>
</evidence>
<feature type="transmembrane region" description="Helical" evidence="9">
    <location>
        <begin position="400"/>
        <end position="419"/>
    </location>
</feature>
<keyword evidence="11" id="KW-1185">Reference proteome</keyword>
<protein>
    <recommendedName>
        <fullName evidence="7">Heme O synthase</fullName>
    </recommendedName>
</protein>
<dbReference type="PANTHER" id="PTHR43448:SF2">
    <property type="entry name" value="PROTOHEME IX FARNESYLTRANSFERASE, MITOCHONDRIAL"/>
    <property type="match status" value="1"/>
</dbReference>
<keyword evidence="2 10" id="KW-0808">Transferase</keyword>
<dbReference type="Proteomes" id="UP000324585">
    <property type="component" value="Unassembled WGS sequence"/>
</dbReference>
<feature type="transmembrane region" description="Helical" evidence="9">
    <location>
        <begin position="247"/>
        <end position="268"/>
    </location>
</feature>
<dbReference type="InterPro" id="IPR006369">
    <property type="entry name" value="Protohaem_IX_farnesylTrfase"/>
</dbReference>